<accession>A0ABR5A6E0</accession>
<name>A0ABR5A6E0_9BACL</name>
<comment type="caution">
    <text evidence="1">The sequence shown here is derived from an EMBL/GenBank/DDBJ whole genome shotgun (WGS) entry which is preliminary data.</text>
</comment>
<protein>
    <recommendedName>
        <fullName evidence="3">YgiT-type zinc finger domain-containing protein</fullName>
    </recommendedName>
</protein>
<keyword evidence="2" id="KW-1185">Reference proteome</keyword>
<reference evidence="1 2" key="1">
    <citation type="submission" date="2014-12" db="EMBL/GenBank/DDBJ databases">
        <title>Draft genome sequence of Cohnella kolymensis strain B-2846.</title>
        <authorList>
            <person name="Karlyshev A.V."/>
            <person name="Kudryashova E.B."/>
        </authorList>
    </citation>
    <scope>NUCLEOTIDE SEQUENCE [LARGE SCALE GENOMIC DNA]</scope>
    <source>
        <strain evidence="1 2">VKM B-2846</strain>
    </source>
</reference>
<dbReference type="Proteomes" id="UP000054526">
    <property type="component" value="Unassembled WGS sequence"/>
</dbReference>
<gene>
    <name evidence="1" type="ORF">SD71_09530</name>
</gene>
<sequence length="136" mass="15128">MRKLCSCGDSMKLALRTVVFAKKVNITNVPVYSCSLCGRNDVFHGVKEDVGRLVGELGTRPAPRSIPFEEVHEWAGVLFRALAQAESLQASDVAKAMEERTNQLLDLWLIASSLGDETWKMELQTRLSQLSAQYIS</sequence>
<organism evidence="1 2">
    <name type="scientific">Cohnella kolymensis</name>
    <dbReference type="NCBI Taxonomy" id="1590652"/>
    <lineage>
        <taxon>Bacteria</taxon>
        <taxon>Bacillati</taxon>
        <taxon>Bacillota</taxon>
        <taxon>Bacilli</taxon>
        <taxon>Bacillales</taxon>
        <taxon>Paenibacillaceae</taxon>
        <taxon>Cohnella</taxon>
    </lineage>
</organism>
<proteinExistence type="predicted"/>
<evidence type="ECO:0008006" key="3">
    <source>
        <dbReference type="Google" id="ProtNLM"/>
    </source>
</evidence>
<dbReference type="EMBL" id="JXAL01000014">
    <property type="protein sequence ID" value="KIL36183.1"/>
    <property type="molecule type" value="Genomic_DNA"/>
</dbReference>
<evidence type="ECO:0000313" key="2">
    <source>
        <dbReference type="Proteomes" id="UP000054526"/>
    </source>
</evidence>
<evidence type="ECO:0000313" key="1">
    <source>
        <dbReference type="EMBL" id="KIL36183.1"/>
    </source>
</evidence>